<dbReference type="InterPro" id="IPR000192">
    <property type="entry name" value="Aminotrans_V_dom"/>
</dbReference>
<dbReference type="GO" id="GO:0043420">
    <property type="term" value="P:anthranilate metabolic process"/>
    <property type="evidence" value="ECO:0007669"/>
    <property type="project" value="UniProtKB-UniRule"/>
</dbReference>
<accession>A0A9D4NNG9</accession>
<feature type="binding site" evidence="4">
    <location>
        <position position="360"/>
    </location>
    <ligand>
        <name>pyridoxal 5'-phosphate</name>
        <dbReference type="ChEBI" id="CHEBI:597326"/>
    </ligand>
</feature>
<dbReference type="NCBIfam" id="TIGR01814">
    <property type="entry name" value="kynureninase"/>
    <property type="match status" value="1"/>
</dbReference>
<dbReference type="EC" id="3.7.1.3" evidence="4"/>
<protein>
    <recommendedName>
        <fullName evidence="4">Kynureninase</fullName>
        <ecNumber evidence="4">3.7.1.3</ecNumber>
    </recommendedName>
    <alternativeName>
        <fullName evidence="4">L-kynurenine hydrolase</fullName>
    </alternativeName>
</protein>
<gene>
    <name evidence="4" type="primary">KYNU</name>
    <name evidence="7" type="ORF">DPMN_020983</name>
</gene>
<feature type="binding site" evidence="4">
    <location>
        <begin position="192"/>
        <end position="195"/>
    </location>
    <ligand>
        <name>pyridoxal 5'-phosphate</name>
        <dbReference type="ChEBI" id="CHEBI:597326"/>
    </ligand>
</feature>
<dbReference type="GO" id="GO:0034354">
    <property type="term" value="P:'de novo' NAD+ biosynthetic process from L-tryptophan"/>
    <property type="evidence" value="ECO:0007669"/>
    <property type="project" value="UniProtKB-UniRule"/>
</dbReference>
<name>A0A9D4NNG9_DREPO</name>
<dbReference type="InterPro" id="IPR015421">
    <property type="entry name" value="PyrdxlP-dep_Trfase_major"/>
</dbReference>
<dbReference type="OrthoDB" id="5978656at2759"/>
<dbReference type="EMBL" id="JAIWYP010000001">
    <property type="protein sequence ID" value="KAH3896802.1"/>
    <property type="molecule type" value="Genomic_DNA"/>
</dbReference>
<comment type="subcellular location">
    <subcellularLocation>
        <location evidence="4">Cytoplasm</location>
    </subcellularLocation>
</comment>
<dbReference type="Gene3D" id="3.40.640.10">
    <property type="entry name" value="Type I PLP-dependent aspartate aminotransferase-like (Major domain)"/>
    <property type="match status" value="1"/>
</dbReference>
<dbReference type="SUPFAM" id="SSF53383">
    <property type="entry name" value="PLP-dependent transferases"/>
    <property type="match status" value="2"/>
</dbReference>
<feature type="binding site" evidence="4">
    <location>
        <position position="302"/>
    </location>
    <ligand>
        <name>pyridoxal 5'-phosphate</name>
        <dbReference type="ChEBI" id="CHEBI:597326"/>
    </ligand>
</feature>
<dbReference type="InterPro" id="IPR015424">
    <property type="entry name" value="PyrdxlP-dep_Trfase"/>
</dbReference>
<dbReference type="Gene3D" id="3.90.1150.10">
    <property type="entry name" value="Aspartate Aminotransferase, domain 1"/>
    <property type="match status" value="1"/>
</dbReference>
<evidence type="ECO:0000313" key="8">
    <source>
        <dbReference type="Proteomes" id="UP000828390"/>
    </source>
</evidence>
<evidence type="ECO:0000256" key="5">
    <source>
        <dbReference type="SAM" id="MobiDB-lite"/>
    </source>
</evidence>
<evidence type="ECO:0000256" key="3">
    <source>
        <dbReference type="ARBA" id="ARBA00022898"/>
    </source>
</evidence>
<feature type="binding site" evidence="4">
    <location>
        <position position="248"/>
    </location>
    <ligand>
        <name>pyridoxal 5'-phosphate</name>
        <dbReference type="ChEBI" id="CHEBI:597326"/>
    </ligand>
</feature>
<dbReference type="GO" id="GO:0005737">
    <property type="term" value="C:cytoplasm"/>
    <property type="evidence" value="ECO:0007669"/>
    <property type="project" value="UniProtKB-SubCell"/>
</dbReference>
<dbReference type="Proteomes" id="UP000828390">
    <property type="component" value="Unassembled WGS sequence"/>
</dbReference>
<comment type="caution">
    <text evidence="7">The sequence shown here is derived from an EMBL/GenBank/DDBJ whole genome shotgun (WGS) entry which is preliminary data.</text>
</comment>
<comment type="subunit">
    <text evidence="4">Homodimer.</text>
</comment>
<organism evidence="7 8">
    <name type="scientific">Dreissena polymorpha</name>
    <name type="common">Zebra mussel</name>
    <name type="synonym">Mytilus polymorpha</name>
    <dbReference type="NCBI Taxonomy" id="45954"/>
    <lineage>
        <taxon>Eukaryota</taxon>
        <taxon>Metazoa</taxon>
        <taxon>Spiralia</taxon>
        <taxon>Lophotrochozoa</taxon>
        <taxon>Mollusca</taxon>
        <taxon>Bivalvia</taxon>
        <taxon>Autobranchia</taxon>
        <taxon>Heteroconchia</taxon>
        <taxon>Euheterodonta</taxon>
        <taxon>Imparidentia</taxon>
        <taxon>Neoheterodontei</taxon>
        <taxon>Myida</taxon>
        <taxon>Dreissenoidea</taxon>
        <taxon>Dreissenidae</taxon>
        <taxon>Dreissena</taxon>
    </lineage>
</organism>
<evidence type="ECO:0000256" key="1">
    <source>
        <dbReference type="ARBA" id="ARBA00022642"/>
    </source>
</evidence>
<dbReference type="PANTHER" id="PTHR14084:SF0">
    <property type="entry name" value="KYNURENINASE"/>
    <property type="match status" value="1"/>
</dbReference>
<feature type="region of interest" description="Disordered" evidence="5">
    <location>
        <begin position="439"/>
        <end position="458"/>
    </location>
</feature>
<sequence>MERLERLHISTEVFDSHILKRAKMSACSKEITAPHPLEPLRQISKQIGHDLDTVEFAQHMDSIDPLRHLRNEFHYPKMKTLGSVDQSIVNPEEDCVYFCGNSLGICPKKTREYVTIEVDKWEKTGLEGHTNGDLPWAWCDEGLDDQMGVLVGAKKGEVGIMNGLTVNLHLLLVSFYRPKPERYKVLLEGHAFPSDHYAIESQIRLKGYDPKDAMICLEPKEGETILRHEDILRTIEEQGDSIALVCFSGVQYYTGQKFLMEEITRVGHKKGCVVGWDLAHAVGNVEISLHDWGVDFACWCTYKYLNSGAGCLAGLFIHEKHFNNSYPRLTGWWGHQLTTRFEMDNNFHPYPGALGYRLCNTPGLLCPPIKASLEIFQKTSMSELTKKSRLLTGYLEARIIAKYGYPDTQRQYNKTHRLIEENGESIGEHVNGAQSIENGAQSTENGAQSTENGGESDKNGAKRIYVEILTPSDVNQRGAQLSLSFNINITQVFEELRKRGVVCDERKPRVIRVAPAPLYCSFEDVHRFMKYLDQALNAALE</sequence>
<proteinExistence type="inferred from homology"/>
<feature type="compositionally biased region" description="Polar residues" evidence="5">
    <location>
        <begin position="439"/>
        <end position="453"/>
    </location>
</feature>
<feature type="modified residue" description="N6-(pyridoxal phosphate)lysine" evidence="4">
    <location>
        <position position="303"/>
    </location>
</feature>
<evidence type="ECO:0000256" key="4">
    <source>
        <dbReference type="HAMAP-Rule" id="MF_03017"/>
    </source>
</evidence>
<evidence type="ECO:0000313" key="7">
    <source>
        <dbReference type="EMBL" id="KAH3896802.1"/>
    </source>
</evidence>
<dbReference type="PANTHER" id="PTHR14084">
    <property type="entry name" value="KYNURENINASE"/>
    <property type="match status" value="1"/>
</dbReference>
<feature type="binding site" evidence="4">
    <location>
        <position position="280"/>
    </location>
    <ligand>
        <name>pyridoxal 5'-phosphate</name>
        <dbReference type="ChEBI" id="CHEBI:597326"/>
    </ligand>
</feature>
<feature type="binding site" evidence="4">
    <location>
        <position position="277"/>
    </location>
    <ligand>
        <name>pyridoxal 5'-phosphate</name>
        <dbReference type="ChEBI" id="CHEBI:597326"/>
    </ligand>
</feature>
<comment type="pathway">
    <text evidence="4">Cofactor biosynthesis; NAD(+) biosynthesis; quinolinate from L-kynurenine: step 2/3.</text>
</comment>
<dbReference type="GO" id="GO:0030429">
    <property type="term" value="F:kynureninase activity"/>
    <property type="evidence" value="ECO:0007669"/>
    <property type="project" value="UniProtKB-UniRule"/>
</dbReference>
<dbReference type="InterPro" id="IPR010111">
    <property type="entry name" value="Kynureninase"/>
</dbReference>
<comment type="pathway">
    <text evidence="4">Amino-acid degradation; L-kynurenine degradation; L-alanine and anthranilate from L-kynurenine: step 1/1.</text>
</comment>
<reference evidence="7" key="1">
    <citation type="journal article" date="2019" name="bioRxiv">
        <title>The Genome of the Zebra Mussel, Dreissena polymorpha: A Resource for Invasive Species Research.</title>
        <authorList>
            <person name="McCartney M.A."/>
            <person name="Auch B."/>
            <person name="Kono T."/>
            <person name="Mallez S."/>
            <person name="Zhang Y."/>
            <person name="Obille A."/>
            <person name="Becker A."/>
            <person name="Abrahante J.E."/>
            <person name="Garbe J."/>
            <person name="Badalamenti J.P."/>
            <person name="Herman A."/>
            <person name="Mangelson H."/>
            <person name="Liachko I."/>
            <person name="Sullivan S."/>
            <person name="Sone E.D."/>
            <person name="Koren S."/>
            <person name="Silverstein K.A.T."/>
            <person name="Beckman K.B."/>
            <person name="Gohl D.M."/>
        </authorList>
    </citation>
    <scope>NUCLEOTIDE SEQUENCE</scope>
    <source>
        <strain evidence="7">Duluth1</strain>
        <tissue evidence="7">Whole animal</tissue>
    </source>
</reference>
<dbReference type="AlphaFoldDB" id="A0A9D4NNG9"/>
<dbReference type="InterPro" id="IPR015422">
    <property type="entry name" value="PyrdxlP-dep_Trfase_small"/>
</dbReference>
<feature type="binding site" evidence="4">
    <location>
        <position position="332"/>
    </location>
    <ligand>
        <name>pyridoxal 5'-phosphate</name>
        <dbReference type="ChEBI" id="CHEBI:597326"/>
    </ligand>
</feature>
<feature type="domain" description="Aminotransferase class V" evidence="6">
    <location>
        <begin position="240"/>
        <end position="399"/>
    </location>
</feature>
<reference evidence="7" key="2">
    <citation type="submission" date="2020-11" db="EMBL/GenBank/DDBJ databases">
        <authorList>
            <person name="McCartney M.A."/>
            <person name="Auch B."/>
            <person name="Kono T."/>
            <person name="Mallez S."/>
            <person name="Becker A."/>
            <person name="Gohl D.M."/>
            <person name="Silverstein K.A.T."/>
            <person name="Koren S."/>
            <person name="Bechman K.B."/>
            <person name="Herman A."/>
            <person name="Abrahante J.E."/>
            <person name="Garbe J."/>
        </authorList>
    </citation>
    <scope>NUCLEOTIDE SEQUENCE</scope>
    <source>
        <strain evidence="7">Duluth1</strain>
        <tissue evidence="7">Whole animal</tissue>
    </source>
</reference>
<keyword evidence="1 4" id="KW-0662">Pyridine nucleotide biosynthesis</keyword>
<keyword evidence="2 4" id="KW-0378">Hydrolase</keyword>
<feature type="binding site" evidence="4">
    <location>
        <position position="164"/>
    </location>
    <ligand>
        <name>pyridoxal 5'-phosphate</name>
        <dbReference type="ChEBI" id="CHEBI:597326"/>
    </ligand>
</feature>
<keyword evidence="4" id="KW-0963">Cytoplasm</keyword>
<comment type="cofactor">
    <cofactor evidence="4">
        <name>pyridoxal 5'-phosphate</name>
        <dbReference type="ChEBI" id="CHEBI:597326"/>
    </cofactor>
</comment>
<dbReference type="GO" id="GO:0019805">
    <property type="term" value="P:quinolinate biosynthetic process"/>
    <property type="evidence" value="ECO:0007669"/>
    <property type="project" value="UniProtKB-UniRule"/>
</dbReference>
<comment type="similarity">
    <text evidence="4">Belongs to the kynureninase family.</text>
</comment>
<keyword evidence="8" id="KW-1185">Reference proteome</keyword>
<comment type="function">
    <text evidence="4">Catalyzes the cleavage of L-kynurenine (L-Kyn) and L-3-hydroxykynurenine (L-3OHKyn) into anthranilic acid (AA) and 3-hydroxyanthranilic acid (3-OHAA), respectively.</text>
</comment>
<feature type="binding site" evidence="4">
    <location>
        <position position="165"/>
    </location>
    <ligand>
        <name>pyridoxal 5'-phosphate</name>
        <dbReference type="ChEBI" id="CHEBI:597326"/>
    </ligand>
</feature>
<dbReference type="Pfam" id="PF00266">
    <property type="entry name" value="Aminotran_5"/>
    <property type="match status" value="1"/>
</dbReference>
<evidence type="ECO:0000259" key="6">
    <source>
        <dbReference type="Pfam" id="PF00266"/>
    </source>
</evidence>
<dbReference type="PIRSF" id="PIRSF038800">
    <property type="entry name" value="KYNU"/>
    <property type="match status" value="1"/>
</dbReference>
<keyword evidence="3 4" id="KW-0663">Pyridoxal phosphate</keyword>
<dbReference type="GO" id="GO:0097053">
    <property type="term" value="P:L-kynurenine catabolic process"/>
    <property type="evidence" value="ECO:0007669"/>
    <property type="project" value="UniProtKB-UniRule"/>
</dbReference>
<dbReference type="Pfam" id="PF22580">
    <property type="entry name" value="KYNU_C"/>
    <property type="match status" value="1"/>
</dbReference>
<dbReference type="GO" id="GO:0019441">
    <property type="term" value="P:L-tryptophan catabolic process to kynurenine"/>
    <property type="evidence" value="ECO:0007669"/>
    <property type="project" value="TreeGrafter"/>
</dbReference>
<dbReference type="FunFam" id="3.40.640.10:FF:000031">
    <property type="entry name" value="Kynureninase"/>
    <property type="match status" value="1"/>
</dbReference>
<dbReference type="GO" id="GO:0030170">
    <property type="term" value="F:pyridoxal phosphate binding"/>
    <property type="evidence" value="ECO:0007669"/>
    <property type="project" value="UniProtKB-UniRule"/>
</dbReference>
<evidence type="ECO:0000256" key="2">
    <source>
        <dbReference type="ARBA" id="ARBA00022801"/>
    </source>
</evidence>
<dbReference type="HAMAP" id="MF_01970">
    <property type="entry name" value="Kynureninase"/>
    <property type="match status" value="1"/>
</dbReference>
<comment type="catalytic activity">
    <reaction evidence="4">
        <text>3-hydroxy-L-kynurenine + H2O = 3-hydroxyanthranilate + L-alanine + H(+)</text>
        <dbReference type="Rhea" id="RHEA:25143"/>
        <dbReference type="ChEBI" id="CHEBI:15377"/>
        <dbReference type="ChEBI" id="CHEBI:15378"/>
        <dbReference type="ChEBI" id="CHEBI:36559"/>
        <dbReference type="ChEBI" id="CHEBI:57972"/>
        <dbReference type="ChEBI" id="CHEBI:58125"/>
    </reaction>
</comment>
<comment type="catalytic activity">
    <reaction evidence="4">
        <text>L-kynurenine + H2O = anthranilate + L-alanine + H(+)</text>
        <dbReference type="Rhea" id="RHEA:16813"/>
        <dbReference type="ChEBI" id="CHEBI:15377"/>
        <dbReference type="ChEBI" id="CHEBI:15378"/>
        <dbReference type="ChEBI" id="CHEBI:16567"/>
        <dbReference type="ChEBI" id="CHEBI:57959"/>
        <dbReference type="ChEBI" id="CHEBI:57972"/>
        <dbReference type="EC" id="3.7.1.3"/>
    </reaction>
</comment>